<protein>
    <recommendedName>
        <fullName evidence="1">YcaO domain-containing protein</fullName>
    </recommendedName>
</protein>
<evidence type="ECO:0000313" key="3">
    <source>
        <dbReference type="Proteomes" id="UP000270219"/>
    </source>
</evidence>
<dbReference type="Proteomes" id="UP000270219">
    <property type="component" value="Unassembled WGS sequence"/>
</dbReference>
<comment type="caution">
    <text evidence="2">The sequence shown here is derived from an EMBL/GenBank/DDBJ whole genome shotgun (WGS) entry which is preliminary data.</text>
</comment>
<dbReference type="RefSeq" id="WP_121524251.1">
    <property type="nucleotide sequence ID" value="NZ_RCHR01000005.1"/>
</dbReference>
<accession>A0A498D6U9</accession>
<feature type="domain" description="YcaO" evidence="1">
    <location>
        <begin position="189"/>
        <end position="569"/>
    </location>
</feature>
<dbReference type="AlphaFoldDB" id="A0A498D6U9"/>
<dbReference type="InterPro" id="IPR027624">
    <property type="entry name" value="TOMM_cyclo_SagD"/>
</dbReference>
<name>A0A498D6U9_9BACI</name>
<sequence>MGGQVDSLPVLTNSIIPVSHNRKYIFVGPKDNGQHFCFDCMKERWKEVDLYSYYFSYGEDGPIYSYEKEIVARLKDKLELEQEVPRVYTFDRESYEIQVHGTFKRDDCSSCSQDRVDMSHKQKDGYFQKDNLRLESFDQVKHRLEKFKPMLFGQKAALINQLSRTGDSYGTPMVQSEVFYKGISMLSFGRTSTYGASKYTSVLESMERYATAFPYRSKGRKPLREEESEQIDLTLSEVMMLNNYKNDQGYKKDIPIYYSEAFALHKQENVLIPEQLIYYNSHQVTGEKRYIYESSNGSALGSTVEEASLHAILELLERDAFLATWYGQIPPVRIRVEEMESSSIDYYVKALRRKGIKVHIFEISVEVAIPIIWILLEKESPSEKDMAFYTAASASFDLKDAIEKALIEATTAISVFENLFKKPDYQKRKKLLLENPHSVTELEDHLLLYSNEEMKDIFSFALETPYHMNEQELENYYEDYSGRALEVLRTLEEKITNISPKTYRVAVENPNLTVSGFVNVKYIAPGMLTMTFGHQNKRVVYSRIEKAIQTKGRGRFDKDWIENIPHPFP</sequence>
<dbReference type="Gene3D" id="3.30.1330.230">
    <property type="match status" value="1"/>
</dbReference>
<dbReference type="PROSITE" id="PS51664">
    <property type="entry name" value="YCAO"/>
    <property type="match status" value="1"/>
</dbReference>
<organism evidence="2 3">
    <name type="scientific">Oceanobacillus piezotolerans</name>
    <dbReference type="NCBI Taxonomy" id="2448030"/>
    <lineage>
        <taxon>Bacteria</taxon>
        <taxon>Bacillati</taxon>
        <taxon>Bacillota</taxon>
        <taxon>Bacilli</taxon>
        <taxon>Bacillales</taxon>
        <taxon>Bacillaceae</taxon>
        <taxon>Oceanobacillus</taxon>
    </lineage>
</organism>
<proteinExistence type="predicted"/>
<dbReference type="OrthoDB" id="2379922at2"/>
<evidence type="ECO:0000313" key="2">
    <source>
        <dbReference type="EMBL" id="RLL42884.1"/>
    </source>
</evidence>
<keyword evidence="3" id="KW-1185">Reference proteome</keyword>
<dbReference type="Pfam" id="PF02624">
    <property type="entry name" value="YcaO"/>
    <property type="match status" value="1"/>
</dbReference>
<dbReference type="NCBIfam" id="TIGR03604">
    <property type="entry name" value="TOMM_cyclo_SagD"/>
    <property type="match status" value="1"/>
</dbReference>
<dbReference type="InterPro" id="IPR003776">
    <property type="entry name" value="YcaO-like_dom"/>
</dbReference>
<dbReference type="PANTHER" id="PTHR37809">
    <property type="entry name" value="RIBOSOMAL PROTEIN S12 METHYLTHIOTRANSFERASE ACCESSORY FACTOR YCAO"/>
    <property type="match status" value="1"/>
</dbReference>
<dbReference type="EMBL" id="RCHR01000005">
    <property type="protein sequence ID" value="RLL42884.1"/>
    <property type="molecule type" value="Genomic_DNA"/>
</dbReference>
<reference evidence="2 3" key="1">
    <citation type="submission" date="2018-10" db="EMBL/GenBank/DDBJ databases">
        <title>Oceanobacillus sp. YLB-02 draft genome.</title>
        <authorList>
            <person name="Yu L."/>
        </authorList>
    </citation>
    <scope>NUCLEOTIDE SEQUENCE [LARGE SCALE GENOMIC DNA]</scope>
    <source>
        <strain evidence="2 3">YLB-02</strain>
    </source>
</reference>
<evidence type="ECO:0000259" key="1">
    <source>
        <dbReference type="PROSITE" id="PS51664"/>
    </source>
</evidence>
<dbReference type="PANTHER" id="PTHR37809:SF1">
    <property type="entry name" value="RIBOSOMAL PROTEIN S12 METHYLTHIOTRANSFERASE ACCESSORY FACTOR YCAO"/>
    <property type="match status" value="1"/>
</dbReference>
<gene>
    <name evidence="2" type="ORF">D8M04_15155</name>
</gene>